<evidence type="ECO:0000313" key="4">
    <source>
        <dbReference type="Proteomes" id="UP000326340"/>
    </source>
</evidence>
<feature type="coiled-coil region" evidence="1">
    <location>
        <begin position="468"/>
        <end position="495"/>
    </location>
</feature>
<dbReference type="OrthoDB" id="4843147at2759"/>
<feature type="region of interest" description="Disordered" evidence="2">
    <location>
        <begin position="395"/>
        <end position="429"/>
    </location>
</feature>
<gene>
    <name evidence="3" type="ORF">CSHISOI_00182</name>
</gene>
<protein>
    <submittedName>
        <fullName evidence="3">Uncharacterized protein</fullName>
    </submittedName>
</protein>
<comment type="caution">
    <text evidence="3">The sequence shown here is derived from an EMBL/GenBank/DDBJ whole genome shotgun (WGS) entry which is preliminary data.</text>
</comment>
<dbReference type="EMBL" id="PUHP01000005">
    <property type="protein sequence ID" value="TQN75237.1"/>
    <property type="molecule type" value="Genomic_DNA"/>
</dbReference>
<reference evidence="3 4" key="1">
    <citation type="journal article" date="2019" name="Sci. Rep.">
        <title>Colletotrichum shisoi sp. nov., an anthracnose pathogen of Perilla frutescens in Japan: molecular phylogenetic, morphological and genomic evidence.</title>
        <authorList>
            <person name="Gan P."/>
            <person name="Tsushima A."/>
            <person name="Hiroyama R."/>
            <person name="Narusaka M."/>
            <person name="Takano Y."/>
            <person name="Narusaka Y."/>
            <person name="Kawaradani M."/>
            <person name="Damm U."/>
            <person name="Shirasu K."/>
        </authorList>
    </citation>
    <scope>NUCLEOTIDE SEQUENCE [LARGE SCALE GENOMIC DNA]</scope>
    <source>
        <strain evidence="3 4">PG-2018a</strain>
    </source>
</reference>
<feature type="compositionally biased region" description="Basic and acidic residues" evidence="2">
    <location>
        <begin position="357"/>
        <end position="368"/>
    </location>
</feature>
<dbReference type="AlphaFoldDB" id="A0A5Q4CB72"/>
<keyword evidence="1" id="KW-0175">Coiled coil</keyword>
<evidence type="ECO:0000256" key="2">
    <source>
        <dbReference type="SAM" id="MobiDB-lite"/>
    </source>
</evidence>
<proteinExistence type="predicted"/>
<accession>A0A5Q4CB72</accession>
<sequence>MSEATPPKGIEAWKVWSKQQIHSAFFLTEPDVSNTCRFDEGLGVYLGFAGKEVIKQLEKVTWDDKAQAPADKTKQQVYISMVHGPQRIQPHCVPFAPDLEALRIINNLRLPDDIVDSLTQAVKFDVGNDVKDFGSALSFDGPASGTGYGSDRFHHEFHYYETPCNEWRSQGTPALFNRHDDYGFLVKVYYEGDTEERKNKNPVYDEHGYHTSNRTIDDYLMGSMIWDENDKKPADVSKQLPHMQLMASWENPNRRNKPPPPSIMEAIRILNNLVIPAPIVDMLAEAGWDAEKCCNAKLTQKEKRLVARPTGLKRSIEDGDGYSPQDKKQKISAEASQKDSSQLWRPGPLDDGLGKYPNRESPEVEGEPHVLPGTNAAIAAVVNDIQNDDTTKASKVTNSTSAVNSSLRSARNIDTSSPIHSQEKKRSSRKELKRAVDALGNNLTAISAGQSLQLQDQAGQLRECHENLNDHSGQLREQSNRLQNLDNQLRTHSDLLQKQDITLNQLRQDNQALRGSLQRVLLSLSQVINILRKSNKVDKRALRSTKKRAERELKEFKSADKTTKVLKRSLRSLERVLTPGDVAGVQQLAGGESEGQEQEG</sequence>
<feature type="compositionally biased region" description="Polar residues" evidence="2">
    <location>
        <begin position="334"/>
        <end position="343"/>
    </location>
</feature>
<feature type="region of interest" description="Disordered" evidence="2">
    <location>
        <begin position="309"/>
        <end position="370"/>
    </location>
</feature>
<evidence type="ECO:0000256" key="1">
    <source>
        <dbReference type="SAM" id="Coils"/>
    </source>
</evidence>
<dbReference type="Proteomes" id="UP000326340">
    <property type="component" value="Unassembled WGS sequence"/>
</dbReference>
<name>A0A5Q4CB72_9PEZI</name>
<feature type="compositionally biased region" description="Polar residues" evidence="2">
    <location>
        <begin position="395"/>
        <end position="420"/>
    </location>
</feature>
<keyword evidence="4" id="KW-1185">Reference proteome</keyword>
<evidence type="ECO:0000313" key="3">
    <source>
        <dbReference type="EMBL" id="TQN75237.1"/>
    </source>
</evidence>
<organism evidence="3 4">
    <name type="scientific">Colletotrichum shisoi</name>
    <dbReference type="NCBI Taxonomy" id="2078593"/>
    <lineage>
        <taxon>Eukaryota</taxon>
        <taxon>Fungi</taxon>
        <taxon>Dikarya</taxon>
        <taxon>Ascomycota</taxon>
        <taxon>Pezizomycotina</taxon>
        <taxon>Sordariomycetes</taxon>
        <taxon>Hypocreomycetidae</taxon>
        <taxon>Glomerellales</taxon>
        <taxon>Glomerellaceae</taxon>
        <taxon>Colletotrichum</taxon>
        <taxon>Colletotrichum destructivum species complex</taxon>
    </lineage>
</organism>